<gene>
    <name evidence="2" type="ORF">FACUT_12010</name>
</gene>
<name>A0A8H4NA26_9HYPO</name>
<dbReference type="InterPro" id="IPR038305">
    <property type="entry name" value="HeLo_sf"/>
</dbReference>
<proteinExistence type="predicted"/>
<dbReference type="Pfam" id="PF14479">
    <property type="entry name" value="HeLo"/>
    <property type="match status" value="1"/>
</dbReference>
<dbReference type="EMBL" id="JAADJF010000418">
    <property type="protein sequence ID" value="KAF4417815.1"/>
    <property type="molecule type" value="Genomic_DNA"/>
</dbReference>
<feature type="domain" description="Prion-inhibition and propagation HeLo" evidence="1">
    <location>
        <begin position="10"/>
        <end position="105"/>
    </location>
</feature>
<evidence type="ECO:0000313" key="2">
    <source>
        <dbReference type="EMBL" id="KAF4417815.1"/>
    </source>
</evidence>
<organism evidence="2 3">
    <name type="scientific">Fusarium acutatum</name>
    <dbReference type="NCBI Taxonomy" id="78861"/>
    <lineage>
        <taxon>Eukaryota</taxon>
        <taxon>Fungi</taxon>
        <taxon>Dikarya</taxon>
        <taxon>Ascomycota</taxon>
        <taxon>Pezizomycotina</taxon>
        <taxon>Sordariomycetes</taxon>
        <taxon>Hypocreomycetidae</taxon>
        <taxon>Hypocreales</taxon>
        <taxon>Nectriaceae</taxon>
        <taxon>Fusarium</taxon>
        <taxon>Fusarium fujikuroi species complex</taxon>
    </lineage>
</organism>
<dbReference type="Proteomes" id="UP000536711">
    <property type="component" value="Unassembled WGS sequence"/>
</dbReference>
<comment type="caution">
    <text evidence="2">The sequence shown here is derived from an EMBL/GenBank/DDBJ whole genome shotgun (WGS) entry which is preliminary data.</text>
</comment>
<dbReference type="InterPro" id="IPR029498">
    <property type="entry name" value="HeLo_dom"/>
</dbReference>
<dbReference type="Gene3D" id="1.20.120.1020">
    <property type="entry name" value="Prion-inhibition and propagation, HeLo domain"/>
    <property type="match status" value="1"/>
</dbReference>
<keyword evidence="3" id="KW-1185">Reference proteome</keyword>
<sequence length="141" mass="15866">MTLQPSESAGIALGSLSLFGQTLTACVHGFERYNKVKDLGTEFIDLQRNLVWARSRLAIWASDWGIEEGRHLNDDRFEKHVEMATSHLIYINYLLAELDKAEEDFPTLGTAGRQAKCPQVALAEWSKTGDVSAQELILRSW</sequence>
<evidence type="ECO:0000259" key="1">
    <source>
        <dbReference type="Pfam" id="PF14479"/>
    </source>
</evidence>
<accession>A0A8H4NA26</accession>
<evidence type="ECO:0000313" key="3">
    <source>
        <dbReference type="Proteomes" id="UP000536711"/>
    </source>
</evidence>
<dbReference type="OrthoDB" id="10566702at2759"/>
<reference evidence="2 3" key="1">
    <citation type="submission" date="2020-01" db="EMBL/GenBank/DDBJ databases">
        <title>Identification and distribution of gene clusters putatively required for synthesis of sphingolipid metabolism inhibitors in phylogenetically diverse species of the filamentous fungus Fusarium.</title>
        <authorList>
            <person name="Kim H.-S."/>
            <person name="Busman M."/>
            <person name="Brown D.W."/>
            <person name="Divon H."/>
            <person name="Uhlig S."/>
            <person name="Proctor R.H."/>
        </authorList>
    </citation>
    <scope>NUCLEOTIDE SEQUENCE [LARGE SCALE GENOMIC DNA]</scope>
    <source>
        <strain evidence="2 3">NRRL 13308</strain>
    </source>
</reference>
<protein>
    <submittedName>
        <fullName evidence="2">HET-s domain</fullName>
    </submittedName>
</protein>
<dbReference type="AlphaFoldDB" id="A0A8H4NA26"/>